<feature type="compositionally biased region" description="Basic and acidic residues" evidence="1">
    <location>
        <begin position="103"/>
        <end position="115"/>
    </location>
</feature>
<accession>A0A084W9G9</accession>
<evidence type="ECO:0000313" key="2">
    <source>
        <dbReference type="EMBL" id="KFB46863.1"/>
    </source>
</evidence>
<reference evidence="3" key="2">
    <citation type="submission" date="2020-05" db="UniProtKB">
        <authorList>
            <consortium name="EnsemblMetazoa"/>
        </authorList>
    </citation>
    <scope>IDENTIFICATION</scope>
</reference>
<sequence length="115" mass="12291">MANIPSNERYAHTHTWPTVSGSMRSMLAVSQKPKTARSHATELKVSSVGFVPDPAAFACCSKFGEGAVCGDGGVGGGEADWIHYRPPPTPFAQETLEYPNGNGEKKDQVRPPEGF</sequence>
<keyword evidence="4" id="KW-1185">Reference proteome</keyword>
<gene>
    <name evidence="2" type="ORF">ZHAS_00014869</name>
</gene>
<proteinExistence type="predicted"/>
<evidence type="ECO:0000313" key="4">
    <source>
        <dbReference type="Proteomes" id="UP000030765"/>
    </source>
</evidence>
<protein>
    <submittedName>
        <fullName evidence="2 3">Glycine cleavage system protein H</fullName>
    </submittedName>
</protein>
<dbReference type="VEuPathDB" id="VectorBase:ASIC014869"/>
<dbReference type="Proteomes" id="UP000030765">
    <property type="component" value="Unassembled WGS sequence"/>
</dbReference>
<dbReference type="EnsemblMetazoa" id="ASIC014869-RA">
    <property type="protein sequence ID" value="ASIC014869-PA"/>
    <property type="gene ID" value="ASIC014869"/>
</dbReference>
<evidence type="ECO:0000313" key="3">
    <source>
        <dbReference type="EnsemblMetazoa" id="ASIC014869-PA"/>
    </source>
</evidence>
<dbReference type="EMBL" id="ATLV01021777">
    <property type="status" value="NOT_ANNOTATED_CDS"/>
    <property type="molecule type" value="Genomic_DNA"/>
</dbReference>
<dbReference type="EMBL" id="KE525322">
    <property type="protein sequence ID" value="KFB46863.1"/>
    <property type="molecule type" value="Genomic_DNA"/>
</dbReference>
<organism evidence="2">
    <name type="scientific">Anopheles sinensis</name>
    <name type="common">Mosquito</name>
    <dbReference type="NCBI Taxonomy" id="74873"/>
    <lineage>
        <taxon>Eukaryota</taxon>
        <taxon>Metazoa</taxon>
        <taxon>Ecdysozoa</taxon>
        <taxon>Arthropoda</taxon>
        <taxon>Hexapoda</taxon>
        <taxon>Insecta</taxon>
        <taxon>Pterygota</taxon>
        <taxon>Neoptera</taxon>
        <taxon>Endopterygota</taxon>
        <taxon>Diptera</taxon>
        <taxon>Nematocera</taxon>
        <taxon>Culicoidea</taxon>
        <taxon>Culicidae</taxon>
        <taxon>Anophelinae</taxon>
        <taxon>Anopheles</taxon>
    </lineage>
</organism>
<reference evidence="2 4" key="1">
    <citation type="journal article" date="2014" name="BMC Genomics">
        <title>Genome sequence of Anopheles sinensis provides insight into genetics basis of mosquito competence for malaria parasites.</title>
        <authorList>
            <person name="Zhou D."/>
            <person name="Zhang D."/>
            <person name="Ding G."/>
            <person name="Shi L."/>
            <person name="Hou Q."/>
            <person name="Ye Y."/>
            <person name="Xu Y."/>
            <person name="Zhou H."/>
            <person name="Xiong C."/>
            <person name="Li S."/>
            <person name="Yu J."/>
            <person name="Hong S."/>
            <person name="Yu X."/>
            <person name="Zou P."/>
            <person name="Chen C."/>
            <person name="Chang X."/>
            <person name="Wang W."/>
            <person name="Lv Y."/>
            <person name="Sun Y."/>
            <person name="Ma L."/>
            <person name="Shen B."/>
            <person name="Zhu C."/>
        </authorList>
    </citation>
    <scope>NUCLEOTIDE SEQUENCE [LARGE SCALE GENOMIC DNA]</scope>
</reference>
<evidence type="ECO:0000256" key="1">
    <source>
        <dbReference type="SAM" id="MobiDB-lite"/>
    </source>
</evidence>
<dbReference type="AlphaFoldDB" id="A0A084W9G9"/>
<name>A0A084W9G9_ANOSI</name>
<feature type="region of interest" description="Disordered" evidence="1">
    <location>
        <begin position="80"/>
        <end position="115"/>
    </location>
</feature>